<dbReference type="InterPro" id="IPR011613">
    <property type="entry name" value="GH15-like"/>
</dbReference>
<accession>A0A2A2SFG6</accession>
<dbReference type="Proteomes" id="UP000218151">
    <property type="component" value="Unassembled WGS sequence"/>
</dbReference>
<evidence type="ECO:0000259" key="1">
    <source>
        <dbReference type="Pfam" id="PF00723"/>
    </source>
</evidence>
<dbReference type="GO" id="GO:0005975">
    <property type="term" value="P:carbohydrate metabolic process"/>
    <property type="evidence" value="ECO:0007669"/>
    <property type="project" value="InterPro"/>
</dbReference>
<proteinExistence type="predicted"/>
<reference evidence="4" key="1">
    <citation type="submission" date="2017-09" db="EMBL/GenBank/DDBJ databases">
        <authorList>
            <person name="Feng G."/>
            <person name="Zhu H."/>
        </authorList>
    </citation>
    <scope>NUCLEOTIDE SEQUENCE [LARGE SCALE GENOMIC DNA]</scope>
    <source>
        <strain evidence="4">1PNM-20</strain>
    </source>
</reference>
<dbReference type="RefSeq" id="WP_095998221.1">
    <property type="nucleotide sequence ID" value="NZ_NSLI01000003.1"/>
</dbReference>
<dbReference type="Pfam" id="PF19291">
    <property type="entry name" value="TREH_N"/>
    <property type="match status" value="1"/>
</dbReference>
<dbReference type="SUPFAM" id="SSF48208">
    <property type="entry name" value="Six-hairpin glycosidases"/>
    <property type="match status" value="1"/>
</dbReference>
<gene>
    <name evidence="3" type="ORF">CKY28_10270</name>
</gene>
<dbReference type="EMBL" id="NSLI01000003">
    <property type="protein sequence ID" value="PAX07978.1"/>
    <property type="molecule type" value="Genomic_DNA"/>
</dbReference>
<dbReference type="PANTHER" id="PTHR31616">
    <property type="entry name" value="TREHALASE"/>
    <property type="match status" value="1"/>
</dbReference>
<protein>
    <submittedName>
        <fullName evidence="3">Glucoamylase</fullName>
    </submittedName>
</protein>
<evidence type="ECO:0000259" key="2">
    <source>
        <dbReference type="Pfam" id="PF19291"/>
    </source>
</evidence>
<dbReference type="Gene3D" id="1.50.10.10">
    <property type="match status" value="1"/>
</dbReference>
<evidence type="ECO:0000313" key="4">
    <source>
        <dbReference type="Proteomes" id="UP000218151"/>
    </source>
</evidence>
<dbReference type="OrthoDB" id="3902805at2"/>
<organism evidence="3 4">
    <name type="scientific">Sphingomonas lenta</name>
    <dbReference type="NCBI Taxonomy" id="1141887"/>
    <lineage>
        <taxon>Bacteria</taxon>
        <taxon>Pseudomonadati</taxon>
        <taxon>Pseudomonadota</taxon>
        <taxon>Alphaproteobacteria</taxon>
        <taxon>Sphingomonadales</taxon>
        <taxon>Sphingomonadaceae</taxon>
        <taxon>Sphingomonas</taxon>
    </lineage>
</organism>
<dbReference type="PANTHER" id="PTHR31616:SF0">
    <property type="entry name" value="GLUCAN 1,4-ALPHA-GLUCOSIDASE"/>
    <property type="match status" value="1"/>
</dbReference>
<comment type="caution">
    <text evidence="3">The sequence shown here is derived from an EMBL/GenBank/DDBJ whole genome shotgun (WGS) entry which is preliminary data.</text>
</comment>
<dbReference type="InterPro" id="IPR008928">
    <property type="entry name" value="6-hairpin_glycosidase_sf"/>
</dbReference>
<evidence type="ECO:0000313" key="3">
    <source>
        <dbReference type="EMBL" id="PAX07978.1"/>
    </source>
</evidence>
<dbReference type="InterPro" id="IPR045582">
    <property type="entry name" value="Trehalase-like_N"/>
</dbReference>
<name>A0A2A2SFG6_9SPHN</name>
<keyword evidence="4" id="KW-1185">Reference proteome</keyword>
<dbReference type="GO" id="GO:0004553">
    <property type="term" value="F:hydrolase activity, hydrolyzing O-glycosyl compounds"/>
    <property type="evidence" value="ECO:0007669"/>
    <property type="project" value="UniProtKB-ARBA"/>
</dbReference>
<feature type="domain" description="Trehalase-like N-terminal" evidence="2">
    <location>
        <begin position="10"/>
        <end position="191"/>
    </location>
</feature>
<feature type="domain" description="GH15-like" evidence="1">
    <location>
        <begin position="231"/>
        <end position="598"/>
    </location>
</feature>
<sequence>MRDAADAASASAPAIEDYGVVGDLRTAALIGLDGSVDFMCWPRFDGPSVFAALLDRDKGGSFRLAPELGGPVRRRQLYLPETNVLVSRFLSADGVAEITDLMPMTGDEGRLVRIAHAVRGEVTFAMRCAPRFDYARSGHRLELDDRAAVFRPETDGVIPMRLVATVAVERDGDDAVARFTLKPGESATFLLEGYDAPELPCGLEGYSAQCFDDTVRYWRGWAARSHYGGRWREMVMRSALALKLLTSRDTGAIVAAPTFGLPETIGGPRNWDYRYTWIRDAGFTLYALMRLGYTGEAADFMRWIRARVEEGPRDGTLQVMYGIDGRTDLTESELPHLSGYMGSRPVRIGNDAYDQLQLDIYGAIMDAVYLANKYGEPTPYDGWVNICATVDWVCENWREPDEGIWEFRGGRREFLHSRLMCWVTVDRAIRLASKRSLPAPFPRWVDARNEIHHSIMRDFWDEELGAFVQFKGAKALDAACLLMPLVKFISPTDPRWLSTLDAVGRHLTEDALVRRYDGQASADVDALAGVEGAFTTCSFWYIECLARAGRLDEAQLLFEKMLGYANHLGLYAEELGPAGEHLGNFPQALTHLALISAAFALDRELAGGRRGAWER</sequence>
<dbReference type="Pfam" id="PF00723">
    <property type="entry name" value="Glyco_hydro_15"/>
    <property type="match status" value="1"/>
</dbReference>
<dbReference type="AlphaFoldDB" id="A0A2A2SFG6"/>
<dbReference type="InterPro" id="IPR012341">
    <property type="entry name" value="6hp_glycosidase-like_sf"/>
</dbReference>